<accession>A0ABR3VRF1</accession>
<reference evidence="2 3" key="1">
    <citation type="journal article" date="2024" name="Commun. Biol.">
        <title>Comparative genomic analysis of thermophilic fungi reveals convergent evolutionary adaptations and gene losses.</title>
        <authorList>
            <person name="Steindorff A.S."/>
            <person name="Aguilar-Pontes M.V."/>
            <person name="Robinson A.J."/>
            <person name="Andreopoulos B."/>
            <person name="LaButti K."/>
            <person name="Kuo A."/>
            <person name="Mondo S."/>
            <person name="Riley R."/>
            <person name="Otillar R."/>
            <person name="Haridas S."/>
            <person name="Lipzen A."/>
            <person name="Grimwood J."/>
            <person name="Schmutz J."/>
            <person name="Clum A."/>
            <person name="Reid I.D."/>
            <person name="Moisan M.C."/>
            <person name="Butler G."/>
            <person name="Nguyen T.T.M."/>
            <person name="Dewar K."/>
            <person name="Conant G."/>
            <person name="Drula E."/>
            <person name="Henrissat B."/>
            <person name="Hansel C."/>
            <person name="Singer S."/>
            <person name="Hutchinson M.I."/>
            <person name="de Vries R.P."/>
            <person name="Natvig D.O."/>
            <person name="Powell A.J."/>
            <person name="Tsang A."/>
            <person name="Grigoriev I.V."/>
        </authorList>
    </citation>
    <scope>NUCLEOTIDE SEQUENCE [LARGE SCALE GENOMIC DNA]</scope>
    <source>
        <strain evidence="2 3">CBS 620.91</strain>
    </source>
</reference>
<organism evidence="2 3">
    <name type="scientific">Humicola insolens</name>
    <name type="common">Soft-rot fungus</name>
    <dbReference type="NCBI Taxonomy" id="85995"/>
    <lineage>
        <taxon>Eukaryota</taxon>
        <taxon>Fungi</taxon>
        <taxon>Dikarya</taxon>
        <taxon>Ascomycota</taxon>
        <taxon>Pezizomycotina</taxon>
        <taxon>Sordariomycetes</taxon>
        <taxon>Sordariomycetidae</taxon>
        <taxon>Sordariales</taxon>
        <taxon>Chaetomiaceae</taxon>
        <taxon>Mycothermus</taxon>
    </lineage>
</organism>
<comment type="caution">
    <text evidence="2">The sequence shown here is derived from an EMBL/GenBank/DDBJ whole genome shotgun (WGS) entry which is preliminary data.</text>
</comment>
<feature type="region of interest" description="Disordered" evidence="1">
    <location>
        <begin position="73"/>
        <end position="93"/>
    </location>
</feature>
<protein>
    <submittedName>
        <fullName evidence="2">Uncharacterized protein</fullName>
    </submittedName>
</protein>
<dbReference type="Pfam" id="PF04032">
    <property type="entry name" value="Rpr2"/>
    <property type="match status" value="1"/>
</dbReference>
<dbReference type="PANTHER" id="PTHR14742">
    <property type="entry name" value="RIBONUCLEASE P SUBUNIT P21"/>
    <property type="match status" value="1"/>
</dbReference>
<name>A0ABR3VRF1_HUMIN</name>
<evidence type="ECO:0000256" key="1">
    <source>
        <dbReference type="SAM" id="MobiDB-lite"/>
    </source>
</evidence>
<dbReference type="EMBL" id="JAZGSY010000012">
    <property type="protein sequence ID" value="KAL1843646.1"/>
    <property type="molecule type" value="Genomic_DNA"/>
</dbReference>
<evidence type="ECO:0000313" key="2">
    <source>
        <dbReference type="EMBL" id="KAL1843646.1"/>
    </source>
</evidence>
<gene>
    <name evidence="2" type="ORF">VTJ49DRAFT_628</name>
</gene>
<sequence>MTSAPDLKATLSFLTDAAHLLAATSPETSAYLMHQRNDLMFAHEMPLSDKQRQQVCTSCGNILLLGTDSQMEIRSEKRPRNNKRPGAATVKPRMGPTKIITCSHCSRVTNVQLPTPPPVSRPKVKKNKVAEKMPGRAGLAAATAPPLSKITETESTQPKPTSSSASSKKRAKSRKAGLQALLSQSSSSRPGLGLSLADFLDKK</sequence>
<dbReference type="Proteomes" id="UP001583172">
    <property type="component" value="Unassembled WGS sequence"/>
</dbReference>
<keyword evidence="3" id="KW-1185">Reference proteome</keyword>
<proteinExistence type="predicted"/>
<dbReference type="InterPro" id="IPR007175">
    <property type="entry name" value="Rpr2/Snm1/Rpp21"/>
</dbReference>
<feature type="region of interest" description="Disordered" evidence="1">
    <location>
        <begin position="110"/>
        <end position="203"/>
    </location>
</feature>
<evidence type="ECO:0000313" key="3">
    <source>
        <dbReference type="Proteomes" id="UP001583172"/>
    </source>
</evidence>
<dbReference type="PANTHER" id="PTHR14742:SF3">
    <property type="entry name" value="RIBONUCLEASE MRP PROTEIN SUBUNIT SNM1"/>
    <property type="match status" value="1"/>
</dbReference>
<feature type="compositionally biased region" description="Low complexity" evidence="1">
    <location>
        <begin position="176"/>
        <end position="197"/>
    </location>
</feature>